<feature type="compositionally biased region" description="Low complexity" evidence="1">
    <location>
        <begin position="191"/>
        <end position="204"/>
    </location>
</feature>
<feature type="compositionally biased region" description="Low complexity" evidence="1">
    <location>
        <begin position="124"/>
        <end position="136"/>
    </location>
</feature>
<keyword evidence="3" id="KW-1185">Reference proteome</keyword>
<feature type="compositionally biased region" description="Polar residues" evidence="1">
    <location>
        <begin position="137"/>
        <end position="146"/>
    </location>
</feature>
<proteinExistence type="predicted"/>
<evidence type="ECO:0000313" key="3">
    <source>
        <dbReference type="Proteomes" id="UP000187429"/>
    </source>
</evidence>
<reference evidence="3" key="1">
    <citation type="submission" date="2017-01" db="EMBL/GenBank/DDBJ databases">
        <authorList>
            <person name="Wang Y."/>
            <person name="White M."/>
            <person name="Kvist S."/>
            <person name="Moncalvo J.-M."/>
        </authorList>
    </citation>
    <scope>NUCLEOTIDE SEQUENCE [LARGE SCALE GENOMIC DNA]</scope>
    <source>
        <strain evidence="3">ID-206-W2</strain>
    </source>
</reference>
<dbReference type="OrthoDB" id="10679221at2759"/>
<feature type="region of interest" description="Disordered" evidence="1">
    <location>
        <begin position="242"/>
        <end position="325"/>
    </location>
</feature>
<accession>A0A1R1YD16</accession>
<protein>
    <submittedName>
        <fullName evidence="2">Uncharacterized protein</fullName>
    </submittedName>
</protein>
<evidence type="ECO:0000313" key="2">
    <source>
        <dbReference type="EMBL" id="OMJ24783.1"/>
    </source>
</evidence>
<feature type="compositionally biased region" description="Low complexity" evidence="1">
    <location>
        <begin position="284"/>
        <end position="294"/>
    </location>
</feature>
<name>A0A1R1YD16_9FUNG</name>
<dbReference type="AlphaFoldDB" id="A0A1R1YD16"/>
<gene>
    <name evidence="2" type="ORF">AYI69_g4521</name>
</gene>
<organism evidence="2 3">
    <name type="scientific">Smittium culicis</name>
    <dbReference type="NCBI Taxonomy" id="133412"/>
    <lineage>
        <taxon>Eukaryota</taxon>
        <taxon>Fungi</taxon>
        <taxon>Fungi incertae sedis</taxon>
        <taxon>Zoopagomycota</taxon>
        <taxon>Kickxellomycotina</taxon>
        <taxon>Harpellomycetes</taxon>
        <taxon>Harpellales</taxon>
        <taxon>Legeriomycetaceae</taxon>
        <taxon>Smittium</taxon>
    </lineage>
</organism>
<feature type="region of interest" description="Disordered" evidence="1">
    <location>
        <begin position="124"/>
        <end position="173"/>
    </location>
</feature>
<feature type="compositionally biased region" description="Basic and acidic residues" evidence="1">
    <location>
        <begin position="250"/>
        <end position="265"/>
    </location>
</feature>
<comment type="caution">
    <text evidence="2">The sequence shown here is derived from an EMBL/GenBank/DDBJ whole genome shotgun (WGS) entry which is preliminary data.</text>
</comment>
<dbReference type="Proteomes" id="UP000187429">
    <property type="component" value="Unassembled WGS sequence"/>
</dbReference>
<dbReference type="EMBL" id="LSSM01001759">
    <property type="protein sequence ID" value="OMJ24783.1"/>
    <property type="molecule type" value="Genomic_DNA"/>
</dbReference>
<feature type="region of interest" description="Disordered" evidence="1">
    <location>
        <begin position="191"/>
        <end position="220"/>
    </location>
</feature>
<evidence type="ECO:0000256" key="1">
    <source>
        <dbReference type="SAM" id="MobiDB-lite"/>
    </source>
</evidence>
<sequence length="444" mass="49302">MSMYLSLLIGEVYGLWVYEKNDIRRICKQLSICSVKSNNNSISIPNSTQTTSDPFMHKNANANANNNNDYLLLQQKIKNMILLNKPTHGASTIVNSTQVENYQKNTPNKGKVFSSKAFFETVSSSNKSDRLSNSISNYEQQNSVQTRTKRDKPNYGDSHPSQATKHPPNAPNLMEKLGLMGIQVQNIDQNNIISSNNSNPNNQSTPSSEIDPGAGQNKATLSSEHVDLQALKNLIKGNKENTETIPSYRSDSHKSNSKYKKENSIKKYGNHQKKGSPAEKVLESVSTPKSSKSSNHQRTNMLPASDREGNLVQEGNYPGSSSSEVVNNFSDITPEKIKDSQVAHESAMELISFLNSALQTKPGESDASKAKSNTSSRPLLYPLQPLFYQQGVKRDQFTRGNNYKNPTYPENRSATVAPLKNTIFSNNPGFNNVHYSPQSIYPPF</sequence>